<proteinExistence type="inferred from homology"/>
<feature type="transmembrane region" description="Helical" evidence="10">
    <location>
        <begin position="120"/>
        <end position="141"/>
    </location>
</feature>
<dbReference type="RefSeq" id="WP_135482053.1">
    <property type="nucleotide sequence ID" value="NZ_SRMF01000001.1"/>
</dbReference>
<evidence type="ECO:0000256" key="10">
    <source>
        <dbReference type="RuleBase" id="RU362071"/>
    </source>
</evidence>
<keyword evidence="8 10" id="KW-0975">Bacterial flagellum</keyword>
<gene>
    <name evidence="11" type="primary">fliR</name>
    <name evidence="11" type="ORF">E4656_06090</name>
</gene>
<protein>
    <recommendedName>
        <fullName evidence="3 9">Flagellar biosynthetic protein FliR</fullName>
    </recommendedName>
</protein>
<evidence type="ECO:0000256" key="7">
    <source>
        <dbReference type="ARBA" id="ARBA00023136"/>
    </source>
</evidence>
<dbReference type="GO" id="GO:0044780">
    <property type="term" value="P:bacterial-type flagellum assembly"/>
    <property type="evidence" value="ECO:0007669"/>
    <property type="project" value="UniProtKB-UniRule"/>
</dbReference>
<evidence type="ECO:0000313" key="12">
    <source>
        <dbReference type="Proteomes" id="UP000297475"/>
    </source>
</evidence>
<keyword evidence="11" id="KW-0966">Cell projection</keyword>
<feature type="transmembrane region" description="Helical" evidence="10">
    <location>
        <begin position="79"/>
        <end position="99"/>
    </location>
</feature>
<feature type="transmembrane region" description="Helical" evidence="10">
    <location>
        <begin position="16"/>
        <end position="35"/>
    </location>
</feature>
<dbReference type="GO" id="GO:0009425">
    <property type="term" value="C:bacterial-type flagellum basal body"/>
    <property type="evidence" value="ECO:0007669"/>
    <property type="project" value="UniProtKB-SubCell"/>
</dbReference>
<dbReference type="GO" id="GO:0006605">
    <property type="term" value="P:protein targeting"/>
    <property type="evidence" value="ECO:0007669"/>
    <property type="project" value="UniProtKB-UniRule"/>
</dbReference>
<accession>A0A4Z0WDQ6</accession>
<evidence type="ECO:0000313" key="11">
    <source>
        <dbReference type="EMBL" id="TGG95964.1"/>
    </source>
</evidence>
<comment type="function">
    <text evidence="1 10">Role in flagellar biosynthesis.</text>
</comment>
<dbReference type="Pfam" id="PF01311">
    <property type="entry name" value="Bac_export_1"/>
    <property type="match status" value="1"/>
</dbReference>
<evidence type="ECO:0000256" key="6">
    <source>
        <dbReference type="ARBA" id="ARBA00022989"/>
    </source>
</evidence>
<evidence type="ECO:0000256" key="5">
    <source>
        <dbReference type="ARBA" id="ARBA00022692"/>
    </source>
</evidence>
<dbReference type="AlphaFoldDB" id="A0A4Z0WDQ6"/>
<keyword evidence="4 10" id="KW-1003">Cell membrane</keyword>
<dbReference type="Proteomes" id="UP000297475">
    <property type="component" value="Unassembled WGS sequence"/>
</dbReference>
<dbReference type="InterPro" id="IPR006303">
    <property type="entry name" value="FliR"/>
</dbReference>
<comment type="caution">
    <text evidence="11">The sequence shown here is derived from an EMBL/GenBank/DDBJ whole genome shotgun (WGS) entry which is preliminary data.</text>
</comment>
<reference evidence="11 12" key="1">
    <citation type="submission" date="2019-04" db="EMBL/GenBank/DDBJ databases">
        <title>Natronospirillum operosus gen. nov., sp. nov., a haloalkaliphilic satellite isolated from decaying biomass of laboratory culture of cyanobacterium Geitlerinema sp. and proposal of Natronospirillaceae fam. nov. and Saccharospirillaceae fam. nov.</title>
        <authorList>
            <person name="Kevbrin V."/>
            <person name="Boltyanskaya Y."/>
            <person name="Koziaeva V."/>
            <person name="Grouzdev D.S."/>
            <person name="Park M."/>
            <person name="Cho J."/>
        </authorList>
    </citation>
    <scope>NUCLEOTIDE SEQUENCE [LARGE SCALE GENOMIC DNA]</scope>
    <source>
        <strain evidence="11 12">G-116</strain>
    </source>
</reference>
<keyword evidence="5 10" id="KW-0812">Transmembrane</keyword>
<evidence type="ECO:0000256" key="1">
    <source>
        <dbReference type="ARBA" id="ARBA00002578"/>
    </source>
</evidence>
<evidence type="ECO:0000256" key="4">
    <source>
        <dbReference type="ARBA" id="ARBA00022475"/>
    </source>
</evidence>
<keyword evidence="7 10" id="KW-0472">Membrane</keyword>
<evidence type="ECO:0000256" key="8">
    <source>
        <dbReference type="ARBA" id="ARBA00023143"/>
    </source>
</evidence>
<keyword evidence="12" id="KW-1185">Reference proteome</keyword>
<dbReference type="PRINTS" id="PR00953">
    <property type="entry name" value="TYPE3IMRPROT"/>
</dbReference>
<dbReference type="GO" id="GO:0005886">
    <property type="term" value="C:plasma membrane"/>
    <property type="evidence" value="ECO:0007669"/>
    <property type="project" value="UniProtKB-SubCell"/>
</dbReference>
<organism evidence="11 12">
    <name type="scientific">Natronospirillum operosum</name>
    <dbReference type="NCBI Taxonomy" id="2759953"/>
    <lineage>
        <taxon>Bacteria</taxon>
        <taxon>Pseudomonadati</taxon>
        <taxon>Pseudomonadota</taxon>
        <taxon>Gammaproteobacteria</taxon>
        <taxon>Oceanospirillales</taxon>
        <taxon>Natronospirillaceae</taxon>
        <taxon>Natronospirillum</taxon>
    </lineage>
</organism>
<dbReference type="InterPro" id="IPR002010">
    <property type="entry name" value="T3SS_IM_R"/>
</dbReference>
<dbReference type="PANTHER" id="PTHR30065">
    <property type="entry name" value="FLAGELLAR BIOSYNTHETIC PROTEIN FLIR"/>
    <property type="match status" value="1"/>
</dbReference>
<keyword evidence="11" id="KW-0969">Cilium</keyword>
<dbReference type="PANTHER" id="PTHR30065:SF8">
    <property type="entry name" value="FLAGELLAR BIOSYNTHETIC PROTEIN FLIR"/>
    <property type="match status" value="1"/>
</dbReference>
<keyword evidence="11" id="KW-0282">Flagellum</keyword>
<evidence type="ECO:0000256" key="3">
    <source>
        <dbReference type="ARBA" id="ARBA00021717"/>
    </source>
</evidence>
<comment type="subcellular location">
    <subcellularLocation>
        <location evidence="10">Cell membrane</location>
        <topology evidence="10">Multi-pass membrane protein</topology>
    </subcellularLocation>
    <subcellularLocation>
        <location evidence="10">Bacterial flagellum basal body</location>
    </subcellularLocation>
</comment>
<evidence type="ECO:0000256" key="9">
    <source>
        <dbReference type="NCBIfam" id="TIGR01400"/>
    </source>
</evidence>
<name>A0A4Z0WDQ6_9GAMM</name>
<feature type="transmembrane region" description="Helical" evidence="10">
    <location>
        <begin position="214"/>
        <end position="241"/>
    </location>
</feature>
<sequence>MIEITDEQIASWVTHYMWPLFRILGFFAIVPIFGAQTVPMRVRVLLAFVVTVALVPILPPMPDVEGVSLENFITIAHQLGIGLALGFMVMVMFQVFVVAGQAIAMQMGLGFASMMDPSNGVTVAILSQWYVNLVTLIFIAMDGHLVVFQVLIDSFHTMPVGMVGLSQGSLMNIAMMGSWMFASAFVIALPAVTALLIVNLAFGIMTRSAPQLNIFALGFPITMLMGIFITWASFTGVFTMVSELTLDLVPMMRDLELHNG</sequence>
<keyword evidence="6 10" id="KW-1133">Transmembrane helix</keyword>
<dbReference type="OrthoDB" id="9807748at2"/>
<evidence type="ECO:0000256" key="2">
    <source>
        <dbReference type="ARBA" id="ARBA00009772"/>
    </source>
</evidence>
<dbReference type="NCBIfam" id="TIGR01400">
    <property type="entry name" value="fliR"/>
    <property type="match status" value="1"/>
</dbReference>
<comment type="similarity">
    <text evidence="2 10">Belongs to the FliR/MopE/SpaR family.</text>
</comment>
<feature type="transmembrane region" description="Helical" evidence="10">
    <location>
        <begin position="42"/>
        <end position="59"/>
    </location>
</feature>
<feature type="transmembrane region" description="Helical" evidence="10">
    <location>
        <begin position="179"/>
        <end position="202"/>
    </location>
</feature>
<dbReference type="EMBL" id="SRMF01000001">
    <property type="protein sequence ID" value="TGG95964.1"/>
    <property type="molecule type" value="Genomic_DNA"/>
</dbReference>